<dbReference type="InterPro" id="IPR002295">
    <property type="entry name" value="N4/N6-MTase_EcoPI_Mod-like"/>
</dbReference>
<comment type="similarity">
    <text evidence="1">Belongs to the N(4)/N(6)-methyltransferase family.</text>
</comment>
<evidence type="ECO:0000313" key="10">
    <source>
        <dbReference type="Proteomes" id="UP000093807"/>
    </source>
</evidence>
<dbReference type="EMBL" id="JMTM01000046">
    <property type="protein sequence ID" value="OAZ04091.1"/>
    <property type="molecule type" value="Genomic_DNA"/>
</dbReference>
<evidence type="ECO:0000256" key="6">
    <source>
        <dbReference type="ARBA" id="ARBA00047942"/>
    </source>
</evidence>
<dbReference type="PRINTS" id="PR00508">
    <property type="entry name" value="S21N4MTFRASE"/>
</dbReference>
<comment type="catalytic activity">
    <reaction evidence="6">
        <text>a 2'-deoxyadenosine in DNA + S-adenosyl-L-methionine = an N(6)-methyl-2'-deoxyadenosine in DNA + S-adenosyl-L-homocysteine + H(+)</text>
        <dbReference type="Rhea" id="RHEA:15197"/>
        <dbReference type="Rhea" id="RHEA-COMP:12418"/>
        <dbReference type="Rhea" id="RHEA-COMP:12419"/>
        <dbReference type="ChEBI" id="CHEBI:15378"/>
        <dbReference type="ChEBI" id="CHEBI:57856"/>
        <dbReference type="ChEBI" id="CHEBI:59789"/>
        <dbReference type="ChEBI" id="CHEBI:90615"/>
        <dbReference type="ChEBI" id="CHEBI:90616"/>
        <dbReference type="EC" id="2.1.1.72"/>
    </reaction>
</comment>
<feature type="domain" description="Type III restriction/modification enzyme methylation subunit" evidence="8">
    <location>
        <begin position="37"/>
        <end position="92"/>
    </location>
</feature>
<evidence type="ECO:0000259" key="8">
    <source>
        <dbReference type="Pfam" id="PF12564"/>
    </source>
</evidence>
<protein>
    <recommendedName>
        <fullName evidence="2">site-specific DNA-methyltransferase (adenine-specific)</fullName>
        <ecNumber evidence="2">2.1.1.72</ecNumber>
    </recommendedName>
</protein>
<dbReference type="GO" id="GO:0003677">
    <property type="term" value="F:DNA binding"/>
    <property type="evidence" value="ECO:0007669"/>
    <property type="project" value="InterPro"/>
</dbReference>
<dbReference type="InterPro" id="IPR002941">
    <property type="entry name" value="DNA_methylase_N4/N6"/>
</dbReference>
<dbReference type="OrthoDB" id="9800801at2"/>
<dbReference type="EC" id="2.1.1.72" evidence="2"/>
<organism evidence="9 10">
    <name type="scientific">Flavobacterium succinicans</name>
    <dbReference type="NCBI Taxonomy" id="29536"/>
    <lineage>
        <taxon>Bacteria</taxon>
        <taxon>Pseudomonadati</taxon>
        <taxon>Bacteroidota</taxon>
        <taxon>Flavobacteriia</taxon>
        <taxon>Flavobacteriales</taxon>
        <taxon>Flavobacteriaceae</taxon>
        <taxon>Flavobacterium</taxon>
    </lineage>
</organism>
<dbReference type="PIRSF" id="PIRSF015855">
    <property type="entry name" value="TypeIII_Mtase_mKpnI"/>
    <property type="match status" value="1"/>
</dbReference>
<feature type="domain" description="DNA methylase N-4/N-6" evidence="7">
    <location>
        <begin position="200"/>
        <end position="526"/>
    </location>
</feature>
<keyword evidence="4 9" id="KW-0808">Transferase</keyword>
<dbReference type="PROSITE" id="PS00092">
    <property type="entry name" value="N6_MTASE"/>
    <property type="match status" value="1"/>
</dbReference>
<dbReference type="InterPro" id="IPR002052">
    <property type="entry name" value="DNA_methylase_N6_adenine_CS"/>
</dbReference>
<dbReference type="Proteomes" id="UP000093807">
    <property type="component" value="Unassembled WGS sequence"/>
</dbReference>
<dbReference type="AlphaFoldDB" id="A0A199XS61"/>
<gene>
    <name evidence="9" type="ORF">FLB_17830</name>
</gene>
<evidence type="ECO:0000256" key="2">
    <source>
        <dbReference type="ARBA" id="ARBA00011900"/>
    </source>
</evidence>
<evidence type="ECO:0000256" key="1">
    <source>
        <dbReference type="ARBA" id="ARBA00006594"/>
    </source>
</evidence>
<dbReference type="GO" id="GO:0008170">
    <property type="term" value="F:N-methyltransferase activity"/>
    <property type="evidence" value="ECO:0007669"/>
    <property type="project" value="InterPro"/>
</dbReference>
<reference evidence="9 10" key="1">
    <citation type="submission" date="2016-06" db="EMBL/GenBank/DDBJ databases">
        <title>Draft genome sequence of Flavobacterium succinicans strain DD5b.</title>
        <authorList>
            <person name="Poehlein A."/>
            <person name="Daniel R."/>
            <person name="Simeonova D.D."/>
        </authorList>
    </citation>
    <scope>NUCLEOTIDE SEQUENCE [LARGE SCALE GENOMIC DNA]</scope>
    <source>
        <strain evidence="9 10">DD5b</strain>
    </source>
</reference>
<name>A0A199XS61_9FLAO</name>
<dbReference type="SUPFAM" id="SSF53335">
    <property type="entry name" value="S-adenosyl-L-methionine-dependent methyltransferases"/>
    <property type="match status" value="1"/>
</dbReference>
<dbReference type="PATRIC" id="fig|29536.5.peg.1866"/>
<accession>A0A199XS61</accession>
<evidence type="ECO:0000256" key="4">
    <source>
        <dbReference type="ARBA" id="ARBA00022679"/>
    </source>
</evidence>
<keyword evidence="3 9" id="KW-0489">Methyltransferase</keyword>
<dbReference type="Gene3D" id="3.40.50.150">
    <property type="entry name" value="Vaccinia Virus protein VP39"/>
    <property type="match status" value="1"/>
</dbReference>
<keyword evidence="5" id="KW-0949">S-adenosyl-L-methionine</keyword>
<dbReference type="GO" id="GO:0009007">
    <property type="term" value="F:site-specific DNA-methyltransferase (adenine-specific) activity"/>
    <property type="evidence" value="ECO:0007669"/>
    <property type="project" value="UniProtKB-EC"/>
</dbReference>
<dbReference type="InterPro" id="IPR022221">
    <property type="entry name" value="TypeIII_RM_meth"/>
</dbReference>
<evidence type="ECO:0000313" key="9">
    <source>
        <dbReference type="EMBL" id="OAZ04091.1"/>
    </source>
</evidence>
<evidence type="ECO:0000256" key="5">
    <source>
        <dbReference type="ARBA" id="ARBA00022691"/>
    </source>
</evidence>
<dbReference type="REBASE" id="177939">
    <property type="entry name" value="M.FsuDD5bORF17830P"/>
</dbReference>
<evidence type="ECO:0000259" key="7">
    <source>
        <dbReference type="Pfam" id="PF01555"/>
    </source>
</evidence>
<dbReference type="RefSeq" id="WP_064715572.1">
    <property type="nucleotide sequence ID" value="NZ_JMTM01000046.1"/>
</dbReference>
<proteinExistence type="inferred from homology"/>
<comment type="caution">
    <text evidence="9">The sequence shown here is derived from an EMBL/GenBank/DDBJ whole genome shotgun (WGS) entry which is preliminary data.</text>
</comment>
<dbReference type="Pfam" id="PF01555">
    <property type="entry name" value="N6_N4_Mtase"/>
    <property type="match status" value="1"/>
</dbReference>
<dbReference type="InterPro" id="IPR029063">
    <property type="entry name" value="SAM-dependent_MTases_sf"/>
</dbReference>
<keyword evidence="10" id="KW-1185">Reference proteome</keyword>
<dbReference type="GO" id="GO:0032259">
    <property type="term" value="P:methylation"/>
    <property type="evidence" value="ECO:0007669"/>
    <property type="project" value="UniProtKB-KW"/>
</dbReference>
<sequence>MKLYTTIEALLKNEPNYVTDDGDLKKWVIISKAQNYDEALISLLLENPEIKTHFFITVKDVLVFNQALFIEFMEQKNYLNDSFTAYKNKIGLTIDGKFLNQRNEVALVWPYKDCVLEGGQSREEDKREEIFFNEVLAQDEINQLLDPKVFTNAKTFTVEGEKAFEGFTRNEQGTITDNLVIKGNNLLALHSLKEEFAGKVKLIYIDPPYNTGSDSFGYNDNFNHSTWLTFMKNRLEVAKKLLTDDGVVFVSVDDNEYTYLRSVLDDIFGKERFENIFHIKVRHENRILRQDAKYQKVMEQTICYSMPNYVPNRVEIKKDKDLDYNFDIILVENAKPSEIIKINGFDVEIYDRNSYQLVKSKEGNLKEYNIRGSLITQKGSASEFYELFLRKRKDKDGNGALYKILKMGEKGDGLGYRFVRQPFDNGNNGFYYQGKPLKVNTEKGNPYPNYFDFEKEFNNSSEEGGVIFKNGKKPEKFIEKLFEISGLKKGNVVLDFHIGSGSSIAVAHKLEVQYIGIEQMQSQIDLSLARLNNVINGDSTGISKSVNWQGGGSFTYIELKKYNQTFLDKIVEAKDSKTLLEIWEEMKNKSFLNYNIAIQKQEEHLEDFKKMEFSAQQELLMALLDKNQLYVNLSSLEDKDFECTADELKVTQDFYQLKK</sequence>
<evidence type="ECO:0000256" key="3">
    <source>
        <dbReference type="ARBA" id="ARBA00022603"/>
    </source>
</evidence>
<dbReference type="InterPro" id="IPR001091">
    <property type="entry name" value="RM_Methyltransferase"/>
</dbReference>
<dbReference type="Pfam" id="PF12564">
    <property type="entry name" value="TypeIII_RM_meth"/>
    <property type="match status" value="1"/>
</dbReference>